<dbReference type="SUPFAM" id="SSF52540">
    <property type="entry name" value="P-loop containing nucleoside triphosphate hydrolases"/>
    <property type="match status" value="1"/>
</dbReference>
<dbReference type="RefSeq" id="WP_086856826.1">
    <property type="nucleotide sequence ID" value="NZ_JADBEG010000001.1"/>
</dbReference>
<dbReference type="Pfam" id="PF00931">
    <property type="entry name" value="NB-ARC"/>
    <property type="match status" value="1"/>
</dbReference>
<proteinExistence type="predicted"/>
<feature type="domain" description="NB-ARC" evidence="1">
    <location>
        <begin position="268"/>
        <end position="415"/>
    </location>
</feature>
<keyword evidence="3" id="KW-1185">Reference proteome</keyword>
<gene>
    <name evidence="2" type="ORF">H4696_001193</name>
</gene>
<dbReference type="InterPro" id="IPR029787">
    <property type="entry name" value="Nucleotide_cyclase"/>
</dbReference>
<sequence length="906" mass="97909">MVVAERGSGSRHHLIVVADVESFGDPSRTAPHLQAVRDGLDTVMQAAFAAAQVTWENCYREMRGDAVVALVPADTDKTAFVESVLPTLVTRLRVHNDTHPDPQRLRLRVALHAGEVGYDTHGISSAALIRTFRLCDAPPLKAALAASPGVLAVIASDVLFDDVIRHTPATAPATWRPVPVTVKEADTTGWITLPDHPYSPNPIPPGRGGRGAGQLHFGSRRGSGVVVPRQLPAAVRDFAGRAGHLAALDALAPPDPDHHNLDEPETRSVVITAVDGAGGIGKTTLALHWAHRNQHRFPDGTLHMNLRGYGPGTPATPSEALSGFLRALGIAARAIPADTEEQSALLRSLLAGKRMLMVLDNARSPEQIRPLLPGTPGCMVLVTSRDSLNGLVVTDAAHRLTLDLLDIPEAHTLVTGILGAQRAAAEPDAVADLIRLCARLPLALRIAATRAAAHPHHSVADVVTDLADDHTRLDILSDTGDERAAIRAVFDWSYQQLPPEHARLFRRLGLHPGPDLTLPAAAALARQSPADTRPQLAALAAAHLIEPTANGRYRFHDLLRAYAADQATHHDTADDRHRAIESLLTWYTHTSHTADQLVHPWFGQMPAVVAEPDHQHPVPDIDQAWAWLTCERTNILAALQYAADHQLHHHTIPLAYACRFLRSAGSLQEELEACSLGVTAAQKAGNRAQEESLVALRGEIASSLGAWDQAREDIDRSAALAEHLDDGARRGWNLNDRGLMFLRQGEFEKSLRWLGKALPLSRGIDSGRMEAVVEGNLSAAHTGLGQYGLALEHGERGLLLRQQVGDHTGEAYALTQLARAWRGLQAPKQAIQLCREAIDIGRSAPINRDKTIAEPLDVLATCLHDVGHTEKAIACWQEAATVYDDTGYPDLATEIRQRIQDAQTTP</sequence>
<dbReference type="SMART" id="SM00028">
    <property type="entry name" value="TPR"/>
    <property type="match status" value="5"/>
</dbReference>
<dbReference type="InterPro" id="IPR011990">
    <property type="entry name" value="TPR-like_helical_dom_sf"/>
</dbReference>
<evidence type="ECO:0000313" key="3">
    <source>
        <dbReference type="Proteomes" id="UP000631670"/>
    </source>
</evidence>
<dbReference type="InterPro" id="IPR002182">
    <property type="entry name" value="NB-ARC"/>
</dbReference>
<dbReference type="Gene3D" id="3.40.50.300">
    <property type="entry name" value="P-loop containing nucleotide triphosphate hydrolases"/>
    <property type="match status" value="1"/>
</dbReference>
<dbReference type="EMBL" id="JADBEG010000001">
    <property type="protein sequence ID" value="MBE1494093.1"/>
    <property type="molecule type" value="Genomic_DNA"/>
</dbReference>
<dbReference type="Proteomes" id="UP000631670">
    <property type="component" value="Unassembled WGS sequence"/>
</dbReference>
<accession>A0ABR9HT47</accession>
<dbReference type="SUPFAM" id="SSF48452">
    <property type="entry name" value="TPR-like"/>
    <property type="match status" value="1"/>
</dbReference>
<reference evidence="2 3" key="1">
    <citation type="submission" date="2020-10" db="EMBL/GenBank/DDBJ databases">
        <title>Sequencing the genomes of 1000 actinobacteria strains.</title>
        <authorList>
            <person name="Klenk H.-P."/>
        </authorList>
    </citation>
    <scope>NUCLEOTIDE SEQUENCE [LARGE SCALE GENOMIC DNA]</scope>
    <source>
        <strain evidence="2 3">DSM 44653</strain>
    </source>
</reference>
<dbReference type="PRINTS" id="PR00364">
    <property type="entry name" value="DISEASERSIST"/>
</dbReference>
<dbReference type="InterPro" id="IPR019734">
    <property type="entry name" value="TPR_rpt"/>
</dbReference>
<organism evidence="2 3">
    <name type="scientific">Amycolatopsis lexingtonensis</name>
    <dbReference type="NCBI Taxonomy" id="218822"/>
    <lineage>
        <taxon>Bacteria</taxon>
        <taxon>Bacillati</taxon>
        <taxon>Actinomycetota</taxon>
        <taxon>Actinomycetes</taxon>
        <taxon>Pseudonocardiales</taxon>
        <taxon>Pseudonocardiaceae</taxon>
        <taxon>Amycolatopsis</taxon>
    </lineage>
</organism>
<evidence type="ECO:0000259" key="1">
    <source>
        <dbReference type="Pfam" id="PF00931"/>
    </source>
</evidence>
<comment type="caution">
    <text evidence="2">The sequence shown here is derived from an EMBL/GenBank/DDBJ whole genome shotgun (WGS) entry which is preliminary data.</text>
</comment>
<dbReference type="Gene3D" id="1.25.40.10">
    <property type="entry name" value="Tetratricopeptide repeat domain"/>
    <property type="match status" value="1"/>
</dbReference>
<evidence type="ECO:0000313" key="2">
    <source>
        <dbReference type="EMBL" id="MBE1494093.1"/>
    </source>
</evidence>
<dbReference type="InterPro" id="IPR027417">
    <property type="entry name" value="P-loop_NTPase"/>
</dbReference>
<dbReference type="Gene3D" id="3.30.70.1230">
    <property type="entry name" value="Nucleotide cyclase"/>
    <property type="match status" value="1"/>
</dbReference>
<protein>
    <submittedName>
        <fullName evidence="2">Tetratricopeptide (TPR) repeat protein</fullName>
    </submittedName>
</protein>
<dbReference type="PANTHER" id="PTHR47691:SF3">
    <property type="entry name" value="HTH-TYPE TRANSCRIPTIONAL REGULATOR RV0890C-RELATED"/>
    <property type="match status" value="1"/>
</dbReference>
<name>A0ABR9HT47_9PSEU</name>
<dbReference type="PANTHER" id="PTHR47691">
    <property type="entry name" value="REGULATOR-RELATED"/>
    <property type="match status" value="1"/>
</dbReference>